<keyword evidence="6" id="KW-1003">Cell membrane</keyword>
<dbReference type="KEGG" id="bsan:CHH28_02935"/>
<dbReference type="GO" id="GO:0005886">
    <property type="term" value="C:plasma membrane"/>
    <property type="evidence" value="ECO:0007669"/>
    <property type="project" value="UniProtKB-SubCell"/>
</dbReference>
<evidence type="ECO:0000256" key="6">
    <source>
        <dbReference type="RuleBase" id="RU363041"/>
    </source>
</evidence>
<feature type="transmembrane region" description="Helical" evidence="6">
    <location>
        <begin position="184"/>
        <end position="215"/>
    </location>
</feature>
<dbReference type="AlphaFoldDB" id="A0A222FFA2"/>
<accession>A0A222FFA2</accession>
<dbReference type="Proteomes" id="UP000202440">
    <property type="component" value="Chromosome"/>
</dbReference>
<keyword evidence="4 6" id="KW-1133">Transmembrane helix</keyword>
<dbReference type="PANTHER" id="PTHR43701">
    <property type="entry name" value="MEMBRANE TRANSPORTER PROTEIN MJ0441-RELATED"/>
    <property type="match status" value="1"/>
</dbReference>
<feature type="transmembrane region" description="Helical" evidence="6">
    <location>
        <begin position="278"/>
        <end position="297"/>
    </location>
</feature>
<evidence type="ECO:0000256" key="1">
    <source>
        <dbReference type="ARBA" id="ARBA00004141"/>
    </source>
</evidence>
<proteinExistence type="inferred from homology"/>
<keyword evidence="5 6" id="KW-0472">Membrane</keyword>
<evidence type="ECO:0000256" key="5">
    <source>
        <dbReference type="ARBA" id="ARBA00023136"/>
    </source>
</evidence>
<dbReference type="OrthoDB" id="7594505at2"/>
<evidence type="ECO:0000313" key="7">
    <source>
        <dbReference type="EMBL" id="ASP37688.1"/>
    </source>
</evidence>
<keyword evidence="8" id="KW-1185">Reference proteome</keyword>
<keyword evidence="3 6" id="KW-0812">Transmembrane</keyword>
<dbReference type="InterPro" id="IPR051598">
    <property type="entry name" value="TSUP/Inactive_protease-like"/>
</dbReference>
<reference evidence="7 8" key="1">
    <citation type="submission" date="2017-07" db="EMBL/GenBank/DDBJ databases">
        <title>Annotated genome sequence of Bacterioplanes sanyensis isolated from Red Sea.</title>
        <authorList>
            <person name="Rehman Z.U."/>
        </authorList>
    </citation>
    <scope>NUCLEOTIDE SEQUENCE [LARGE SCALE GENOMIC DNA]</scope>
    <source>
        <strain evidence="7 8">NV9</strain>
    </source>
</reference>
<dbReference type="Pfam" id="PF01925">
    <property type="entry name" value="TauE"/>
    <property type="match status" value="1"/>
</dbReference>
<feature type="transmembrane region" description="Helical" evidence="6">
    <location>
        <begin position="80"/>
        <end position="101"/>
    </location>
</feature>
<feature type="transmembrane region" description="Helical" evidence="6">
    <location>
        <begin position="145"/>
        <end position="164"/>
    </location>
</feature>
<dbReference type="EMBL" id="CP022530">
    <property type="protein sequence ID" value="ASP37688.1"/>
    <property type="molecule type" value="Genomic_DNA"/>
</dbReference>
<feature type="transmembrane region" description="Helical" evidence="6">
    <location>
        <begin position="117"/>
        <end position="139"/>
    </location>
</feature>
<dbReference type="InterPro" id="IPR002781">
    <property type="entry name" value="TM_pro_TauE-like"/>
</dbReference>
<organism evidence="7 8">
    <name type="scientific">Bacterioplanes sanyensis</name>
    <dbReference type="NCBI Taxonomy" id="1249553"/>
    <lineage>
        <taxon>Bacteria</taxon>
        <taxon>Pseudomonadati</taxon>
        <taxon>Pseudomonadota</taxon>
        <taxon>Gammaproteobacteria</taxon>
        <taxon>Oceanospirillales</taxon>
        <taxon>Oceanospirillaceae</taxon>
        <taxon>Bacterioplanes</taxon>
    </lineage>
</organism>
<feature type="transmembrane region" description="Helical" evidence="6">
    <location>
        <begin position="12"/>
        <end position="30"/>
    </location>
</feature>
<dbReference type="PANTHER" id="PTHR43701:SF2">
    <property type="entry name" value="MEMBRANE TRANSPORTER PROTEIN YJNA-RELATED"/>
    <property type="match status" value="1"/>
</dbReference>
<evidence type="ECO:0000256" key="4">
    <source>
        <dbReference type="ARBA" id="ARBA00022989"/>
    </source>
</evidence>
<evidence type="ECO:0000256" key="2">
    <source>
        <dbReference type="ARBA" id="ARBA00009142"/>
    </source>
</evidence>
<protein>
    <recommendedName>
        <fullName evidence="6">Probable membrane transporter protein</fullName>
    </recommendedName>
</protein>
<comment type="similarity">
    <text evidence="2 6">Belongs to the 4-toluene sulfonate uptake permease (TSUP) (TC 2.A.102) family.</text>
</comment>
<name>A0A222FFA2_9GAMM</name>
<sequence length="299" mass="32424">MARLLFDYRSAYFLITLILVYSFAVGWDNNAHLKLPSLVEDYGHFFFIGLIAAIIANSTGAGGGIVFFPAFVTLGLTTQQALATSLAIQCFGMTAGSLGWLRVRRLEASGYHIQWRWLWRVLAIALPANLAGLWLAQWALPAPAFSVHVFFSVFSLIVGFAVLLRRQADQQHGRWQALSTNECYWLLVMCFIGGIVTAWLSIGIGEILAVVLIFLGFRTNMAIAAAVMISAITVICAVPYHVWISGAVVVEVLMFAAPGAVIGGTLASVLAVKLGASRLKTAMALWIIISALIYLAISI</sequence>
<feature type="transmembrane region" description="Helical" evidence="6">
    <location>
        <begin position="252"/>
        <end position="272"/>
    </location>
</feature>
<gene>
    <name evidence="7" type="ORF">CHH28_02935</name>
</gene>
<comment type="subcellular location">
    <subcellularLocation>
        <location evidence="6">Cell membrane</location>
        <topology evidence="6">Multi-pass membrane protein</topology>
    </subcellularLocation>
    <subcellularLocation>
        <location evidence="1">Membrane</location>
        <topology evidence="1">Multi-pass membrane protein</topology>
    </subcellularLocation>
</comment>
<feature type="transmembrane region" description="Helical" evidence="6">
    <location>
        <begin position="42"/>
        <end position="68"/>
    </location>
</feature>
<evidence type="ECO:0000313" key="8">
    <source>
        <dbReference type="Proteomes" id="UP000202440"/>
    </source>
</evidence>
<evidence type="ECO:0000256" key="3">
    <source>
        <dbReference type="ARBA" id="ARBA00022692"/>
    </source>
</evidence>
<dbReference type="RefSeq" id="WP_094058898.1">
    <property type="nucleotide sequence ID" value="NZ_CP022530.1"/>
</dbReference>
<feature type="transmembrane region" description="Helical" evidence="6">
    <location>
        <begin position="221"/>
        <end position="240"/>
    </location>
</feature>